<dbReference type="Proteomes" id="UP001162992">
    <property type="component" value="Chromosome 8"/>
</dbReference>
<keyword evidence="2" id="KW-1185">Reference proteome</keyword>
<sequence length="840" mass="93106">MRSASRERERDDREIAKVKMEGEEDEGKGSGTAPRSAASTPEVGEDFSDSAHGTEVVERQITINPSLSFLRRLGSCASMPSTSRSMRRLDSMEVEASKVAGMGSGQKILSMGLILQLAFQSIGVVYGDLATSPLYVFSSTFSNLGTLTKNDVLGSISLIIYTLTLIPLIKYCFIVLQANDNGDGGTFALYSLICRHAKVSVLPNQNSEDQNVSSYKLVLPSRQFKISLKIKEALEKSRFYQNVLLYVALLSTCMVISDGVLTPAISVLSAVEGIKVKAIKLENNIVVIISVVILVGLFSIQYFGTGKVGFLFAPIVLLWLALIGGVGIYNIIKHDIGVLKAFNPYYILKFFRRHKQAGWVSLGGIVLCITGTEAMFADLGHFSVRSIQIAFASAVYPCLMLAYLGQASYLMKHPRDVGQTFYKSLPKAVYWPVFVTAVLAAIVASQAMISATFSIVKQSMALGCFPRVKVVHTSAKHIGQVFIPELNLFLMLGCIAVTVGFKDTTKLGNAYGICVVAVMVVTTTLLTLIMLLIWQTNILLAAAFLVVFGVVELIYFSSVLFKFVQGGWLPLAFAAFLLFIMAVWHYVSVKKYQYELQNKVPIDWILALGSTLGMVRVPGVGLVYTELSKGVPCIFSHFITSLPAMHSIVVFVCIKYLPVSTVPAAERFVFRRVGPKDYHIYRCIARYGYKEVRHEHDDFEDMLMLSLENFIQFEHQSVSHQQSETDSSSEHDGDGSSMRVYPAKVMQPSGRTGIEKNLSKQRSVDLEVQEELIFAERMKQTGVVYLLGQIHVKAKRDSSFVKRFIVDYAYAFIKINTRRSPIILNVPHTRLLEVGMVYHI</sequence>
<proteinExistence type="predicted"/>
<evidence type="ECO:0000313" key="1">
    <source>
        <dbReference type="EMBL" id="KAJ7547410.1"/>
    </source>
</evidence>
<protein>
    <submittedName>
        <fullName evidence="1">Uncharacterized protein</fullName>
    </submittedName>
</protein>
<gene>
    <name evidence="1" type="ORF">O6H91_08G084600</name>
</gene>
<accession>A0ACC2CZE6</accession>
<organism evidence="1 2">
    <name type="scientific">Diphasiastrum complanatum</name>
    <name type="common">Issler's clubmoss</name>
    <name type="synonym">Lycopodium complanatum</name>
    <dbReference type="NCBI Taxonomy" id="34168"/>
    <lineage>
        <taxon>Eukaryota</taxon>
        <taxon>Viridiplantae</taxon>
        <taxon>Streptophyta</taxon>
        <taxon>Embryophyta</taxon>
        <taxon>Tracheophyta</taxon>
        <taxon>Lycopodiopsida</taxon>
        <taxon>Lycopodiales</taxon>
        <taxon>Lycopodiaceae</taxon>
        <taxon>Lycopodioideae</taxon>
        <taxon>Diphasiastrum</taxon>
    </lineage>
</organism>
<evidence type="ECO:0000313" key="2">
    <source>
        <dbReference type="Proteomes" id="UP001162992"/>
    </source>
</evidence>
<comment type="caution">
    <text evidence="1">The sequence shown here is derived from an EMBL/GenBank/DDBJ whole genome shotgun (WGS) entry which is preliminary data.</text>
</comment>
<reference evidence="2" key="1">
    <citation type="journal article" date="2024" name="Proc. Natl. Acad. Sci. U.S.A.">
        <title>Extraordinary preservation of gene collinearity over three hundred million years revealed in homosporous lycophytes.</title>
        <authorList>
            <person name="Li C."/>
            <person name="Wickell D."/>
            <person name="Kuo L.Y."/>
            <person name="Chen X."/>
            <person name="Nie B."/>
            <person name="Liao X."/>
            <person name="Peng D."/>
            <person name="Ji J."/>
            <person name="Jenkins J."/>
            <person name="Williams M."/>
            <person name="Shu S."/>
            <person name="Plott C."/>
            <person name="Barry K."/>
            <person name="Rajasekar S."/>
            <person name="Grimwood J."/>
            <person name="Han X."/>
            <person name="Sun S."/>
            <person name="Hou Z."/>
            <person name="He W."/>
            <person name="Dai G."/>
            <person name="Sun C."/>
            <person name="Schmutz J."/>
            <person name="Leebens-Mack J.H."/>
            <person name="Li F.W."/>
            <person name="Wang L."/>
        </authorList>
    </citation>
    <scope>NUCLEOTIDE SEQUENCE [LARGE SCALE GENOMIC DNA]</scope>
    <source>
        <strain evidence="2">cv. PW_Plant_1</strain>
    </source>
</reference>
<name>A0ACC2CZE6_DIPCM</name>
<dbReference type="EMBL" id="CM055099">
    <property type="protein sequence ID" value="KAJ7547410.1"/>
    <property type="molecule type" value="Genomic_DNA"/>
</dbReference>